<feature type="transmembrane region" description="Helical" evidence="1">
    <location>
        <begin position="30"/>
        <end position="47"/>
    </location>
</feature>
<keyword evidence="3" id="KW-1185">Reference proteome</keyword>
<keyword evidence="1" id="KW-1133">Transmembrane helix</keyword>
<dbReference type="OrthoDB" id="2974326at2"/>
<sequence length="78" mass="8647">MLSWVSWIALGLIVAVLVYAIFNMYFKKQIGMYIAAVCHLVLGILSLPSIGLYVLGLAVLELIVGIAMTVEYRRTQTN</sequence>
<keyword evidence="1" id="KW-0472">Membrane</keyword>
<reference evidence="2 3" key="1">
    <citation type="submission" date="2018-07" db="EMBL/GenBank/DDBJ databases">
        <title>Genomic Encyclopedia of Type Strains, Phase IV (KMG-IV): sequencing the most valuable type-strain genomes for metagenomic binning, comparative biology and taxonomic classification.</title>
        <authorList>
            <person name="Goeker M."/>
        </authorList>
    </citation>
    <scope>NUCLEOTIDE SEQUENCE [LARGE SCALE GENOMIC DNA]</scope>
    <source>
        <strain evidence="2 3">DSM 27696</strain>
    </source>
</reference>
<name>A0A368Y994_9BACI</name>
<feature type="transmembrane region" description="Helical" evidence="1">
    <location>
        <begin position="6"/>
        <end position="25"/>
    </location>
</feature>
<evidence type="ECO:0000313" key="3">
    <source>
        <dbReference type="Proteomes" id="UP000252585"/>
    </source>
</evidence>
<dbReference type="EMBL" id="QPJJ01000002">
    <property type="protein sequence ID" value="RCW76823.1"/>
    <property type="molecule type" value="Genomic_DNA"/>
</dbReference>
<protein>
    <recommendedName>
        <fullName evidence="4">YlaH-like protein</fullName>
    </recommendedName>
</protein>
<comment type="caution">
    <text evidence="2">The sequence shown here is derived from an EMBL/GenBank/DDBJ whole genome shotgun (WGS) entry which is preliminary data.</text>
</comment>
<keyword evidence="1" id="KW-0812">Transmembrane</keyword>
<dbReference type="Proteomes" id="UP000252585">
    <property type="component" value="Unassembled WGS sequence"/>
</dbReference>
<evidence type="ECO:0008006" key="4">
    <source>
        <dbReference type="Google" id="ProtNLM"/>
    </source>
</evidence>
<organism evidence="2 3">
    <name type="scientific">Saliterribacillus persicus</name>
    <dbReference type="NCBI Taxonomy" id="930114"/>
    <lineage>
        <taxon>Bacteria</taxon>
        <taxon>Bacillati</taxon>
        <taxon>Bacillota</taxon>
        <taxon>Bacilli</taxon>
        <taxon>Bacillales</taxon>
        <taxon>Bacillaceae</taxon>
        <taxon>Saliterribacillus</taxon>
    </lineage>
</organism>
<gene>
    <name evidence="2" type="ORF">DFR57_10298</name>
</gene>
<evidence type="ECO:0000313" key="2">
    <source>
        <dbReference type="EMBL" id="RCW76823.1"/>
    </source>
</evidence>
<dbReference type="RefSeq" id="WP_114351594.1">
    <property type="nucleotide sequence ID" value="NZ_QPJJ01000002.1"/>
</dbReference>
<evidence type="ECO:0000256" key="1">
    <source>
        <dbReference type="SAM" id="Phobius"/>
    </source>
</evidence>
<proteinExistence type="predicted"/>
<dbReference type="AlphaFoldDB" id="A0A368Y994"/>
<accession>A0A368Y994</accession>